<dbReference type="GO" id="GO:0016853">
    <property type="term" value="F:isomerase activity"/>
    <property type="evidence" value="ECO:0007669"/>
    <property type="project" value="UniProtKB-KW"/>
</dbReference>
<evidence type="ECO:0000313" key="2">
    <source>
        <dbReference type="EMBL" id="MBC8535493.1"/>
    </source>
</evidence>
<dbReference type="Pfam" id="PF01261">
    <property type="entry name" value="AP_endonuc_2"/>
    <property type="match status" value="1"/>
</dbReference>
<dbReference type="RefSeq" id="WP_249299220.1">
    <property type="nucleotide sequence ID" value="NZ_JACRSP010000001.1"/>
</dbReference>
<keyword evidence="2" id="KW-0413">Isomerase</keyword>
<reference evidence="2" key="1">
    <citation type="submission" date="2020-08" db="EMBL/GenBank/DDBJ databases">
        <title>Genome public.</title>
        <authorList>
            <person name="Liu C."/>
            <person name="Sun Q."/>
        </authorList>
    </citation>
    <scope>NUCLEOTIDE SEQUENCE</scope>
    <source>
        <strain evidence="2">BX7</strain>
    </source>
</reference>
<dbReference type="Gene3D" id="3.20.20.150">
    <property type="entry name" value="Divalent-metal-dependent TIM barrel enzymes"/>
    <property type="match status" value="1"/>
</dbReference>
<dbReference type="InterPro" id="IPR050312">
    <property type="entry name" value="IolE/XylAMocC-like"/>
</dbReference>
<dbReference type="InterPro" id="IPR013022">
    <property type="entry name" value="Xyl_isomerase-like_TIM-brl"/>
</dbReference>
<gene>
    <name evidence="2" type="ORF">H8695_02135</name>
</gene>
<dbReference type="AlphaFoldDB" id="A0A926DBI2"/>
<comment type="caution">
    <text evidence="2">The sequence shown here is derived from an EMBL/GenBank/DDBJ whole genome shotgun (WGS) entry which is preliminary data.</text>
</comment>
<dbReference type="PANTHER" id="PTHR12110">
    <property type="entry name" value="HYDROXYPYRUVATE ISOMERASE"/>
    <property type="match status" value="1"/>
</dbReference>
<dbReference type="EMBL" id="JACRSP010000001">
    <property type="protein sequence ID" value="MBC8535493.1"/>
    <property type="molecule type" value="Genomic_DNA"/>
</dbReference>
<dbReference type="PANTHER" id="PTHR12110:SF53">
    <property type="entry name" value="BLR5974 PROTEIN"/>
    <property type="match status" value="1"/>
</dbReference>
<dbReference type="SUPFAM" id="SSF51658">
    <property type="entry name" value="Xylose isomerase-like"/>
    <property type="match status" value="1"/>
</dbReference>
<feature type="domain" description="Xylose isomerase-like TIM barrel" evidence="1">
    <location>
        <begin position="24"/>
        <end position="302"/>
    </location>
</feature>
<name>A0A926DBI2_9FIRM</name>
<sequence>MELALASDFGIYELSPESMDCQMKKLADAGITHVHWAHDWDFEYLYSQWEMLQIKELLDKYGLKCKAVHATEGNTRCRVIDGQPRFLNRNRMRDCRKDFTSPYEYNRLSGVELVLNRVDLAHLLGASEIVLHMVLPYEDFENIPGFREKYWEQAYKSFDEMQSYCMAKGVRIAIENMICTPKEYQFDKFDRLFARYPKEYMGICFDSGHSALASVDDTYVFLEKYQDRLIAMHLDDNFSVDLSLSSDRDGAIQKSDKHALPFEGVCNWEKICELIAGSPYELPLTLEIVVPHATVEEEMAGLARAKAVGEKLTEMVLAHRGS</sequence>
<evidence type="ECO:0000313" key="3">
    <source>
        <dbReference type="Proteomes" id="UP000620366"/>
    </source>
</evidence>
<dbReference type="InterPro" id="IPR036237">
    <property type="entry name" value="Xyl_isomerase-like_sf"/>
</dbReference>
<keyword evidence="3" id="KW-1185">Reference proteome</keyword>
<organism evidence="2 3">
    <name type="scientific">Feifania hominis</name>
    <dbReference type="NCBI Taxonomy" id="2763660"/>
    <lineage>
        <taxon>Bacteria</taxon>
        <taxon>Bacillati</taxon>
        <taxon>Bacillota</taxon>
        <taxon>Clostridia</taxon>
        <taxon>Eubacteriales</taxon>
        <taxon>Feifaniaceae</taxon>
        <taxon>Feifania</taxon>
    </lineage>
</organism>
<accession>A0A926DBI2</accession>
<proteinExistence type="predicted"/>
<protein>
    <submittedName>
        <fullName evidence="2">Sugar phosphate isomerase/epimerase</fullName>
    </submittedName>
</protein>
<dbReference type="Proteomes" id="UP000620366">
    <property type="component" value="Unassembled WGS sequence"/>
</dbReference>
<evidence type="ECO:0000259" key="1">
    <source>
        <dbReference type="Pfam" id="PF01261"/>
    </source>
</evidence>